<gene>
    <name evidence="9" type="ORF">BSZ19_35520</name>
</gene>
<proteinExistence type="inferred from homology"/>
<accession>A0A1Y2JE81</accession>
<dbReference type="GO" id="GO:0005886">
    <property type="term" value="C:plasma membrane"/>
    <property type="evidence" value="ECO:0007669"/>
    <property type="project" value="UniProtKB-SubCell"/>
</dbReference>
<protein>
    <recommendedName>
        <fullName evidence="8">ABC transmembrane type-1 domain-containing protein</fullName>
    </recommendedName>
</protein>
<comment type="similarity">
    <text evidence="7">Belongs to the binding-protein-dependent transport system permease family.</text>
</comment>
<evidence type="ECO:0000256" key="2">
    <source>
        <dbReference type="ARBA" id="ARBA00022448"/>
    </source>
</evidence>
<dbReference type="SUPFAM" id="SSF161098">
    <property type="entry name" value="MetI-like"/>
    <property type="match status" value="1"/>
</dbReference>
<evidence type="ECO:0000256" key="4">
    <source>
        <dbReference type="ARBA" id="ARBA00022692"/>
    </source>
</evidence>
<comment type="subcellular location">
    <subcellularLocation>
        <location evidence="1 7">Cell membrane</location>
        <topology evidence="1 7">Multi-pass membrane protein</topology>
    </subcellularLocation>
</comment>
<keyword evidence="3" id="KW-1003">Cell membrane</keyword>
<keyword evidence="5 7" id="KW-1133">Transmembrane helix</keyword>
<dbReference type="CDD" id="cd06261">
    <property type="entry name" value="TM_PBP2"/>
    <property type="match status" value="1"/>
</dbReference>
<dbReference type="AlphaFoldDB" id="A0A1Y2JE81"/>
<keyword evidence="2 7" id="KW-0813">Transport</keyword>
<keyword evidence="6 7" id="KW-0472">Membrane</keyword>
<evidence type="ECO:0000313" key="10">
    <source>
        <dbReference type="Proteomes" id="UP000193335"/>
    </source>
</evidence>
<sequence>MSALRWPSMSPAAARLGYGIVSVGTVMVLWWALTSRGPISPFLLPSPKAVIDGFQRISGGYLGPGIGGHLMASLSVVLSGYFAAVAIGVPLGVAMAWWPSVNTLFGPLVGILRPIPPPAWIPLAILWFGIGLEGKMFVVFVAAVTPCLINSYVAIKEIPPHLIDAARSLGATPLTLLIEVAMPAGLPMVFAGLRIALGNAWASVVAAELVVATAGFGFIVMNGYRNFEANVMMAGIIAVGVIGFLMSLGFRMLERRIVTWMDHVD</sequence>
<feature type="transmembrane region" description="Helical" evidence="7">
    <location>
        <begin position="136"/>
        <end position="155"/>
    </location>
</feature>
<feature type="transmembrane region" description="Helical" evidence="7">
    <location>
        <begin position="78"/>
        <end position="98"/>
    </location>
</feature>
<feature type="transmembrane region" description="Helical" evidence="7">
    <location>
        <begin position="201"/>
        <end position="224"/>
    </location>
</feature>
<keyword evidence="4 7" id="KW-0812">Transmembrane</keyword>
<dbReference type="PANTHER" id="PTHR30151:SF0">
    <property type="entry name" value="ABC TRANSPORTER PERMEASE PROTEIN MJ0413-RELATED"/>
    <property type="match status" value="1"/>
</dbReference>
<dbReference type="PANTHER" id="PTHR30151">
    <property type="entry name" value="ALKANE SULFONATE ABC TRANSPORTER-RELATED, MEMBRANE SUBUNIT"/>
    <property type="match status" value="1"/>
</dbReference>
<dbReference type="Gene3D" id="1.10.3720.10">
    <property type="entry name" value="MetI-like"/>
    <property type="match status" value="1"/>
</dbReference>
<feature type="transmembrane region" description="Helical" evidence="7">
    <location>
        <begin position="231"/>
        <end position="253"/>
    </location>
</feature>
<evidence type="ECO:0000256" key="1">
    <source>
        <dbReference type="ARBA" id="ARBA00004651"/>
    </source>
</evidence>
<dbReference type="InterPro" id="IPR000515">
    <property type="entry name" value="MetI-like"/>
</dbReference>
<dbReference type="Proteomes" id="UP000193335">
    <property type="component" value="Unassembled WGS sequence"/>
</dbReference>
<organism evidence="9 10">
    <name type="scientific">Bradyrhizobium japonicum</name>
    <dbReference type="NCBI Taxonomy" id="375"/>
    <lineage>
        <taxon>Bacteria</taxon>
        <taxon>Pseudomonadati</taxon>
        <taxon>Pseudomonadota</taxon>
        <taxon>Alphaproteobacteria</taxon>
        <taxon>Hyphomicrobiales</taxon>
        <taxon>Nitrobacteraceae</taxon>
        <taxon>Bradyrhizobium</taxon>
    </lineage>
</organism>
<dbReference type="EMBL" id="NAFL01000276">
    <property type="protein sequence ID" value="OSJ26578.1"/>
    <property type="molecule type" value="Genomic_DNA"/>
</dbReference>
<feature type="domain" description="ABC transmembrane type-1" evidence="8">
    <location>
        <begin position="70"/>
        <end position="254"/>
    </location>
</feature>
<evidence type="ECO:0000259" key="8">
    <source>
        <dbReference type="PROSITE" id="PS50928"/>
    </source>
</evidence>
<evidence type="ECO:0000256" key="3">
    <source>
        <dbReference type="ARBA" id="ARBA00022475"/>
    </source>
</evidence>
<dbReference type="Pfam" id="PF00528">
    <property type="entry name" value="BPD_transp_1"/>
    <property type="match status" value="1"/>
</dbReference>
<name>A0A1Y2JE81_BRAJP</name>
<evidence type="ECO:0000256" key="5">
    <source>
        <dbReference type="ARBA" id="ARBA00022989"/>
    </source>
</evidence>
<reference evidence="9 10" key="1">
    <citation type="submission" date="2017-03" db="EMBL/GenBank/DDBJ databases">
        <title>Whole genome sequences of fourteen strains of Bradyrhizobium canariense and one strain of Bradyrhizobium japonicum isolated from Lupinus (Papilionoideae: Genisteae) species in Algeria.</title>
        <authorList>
            <person name="Crovadore J."/>
            <person name="Chekireb D."/>
            <person name="Brachmann A."/>
            <person name="Chablais R."/>
            <person name="Cochard B."/>
            <person name="Lefort F."/>
        </authorList>
    </citation>
    <scope>NUCLEOTIDE SEQUENCE [LARGE SCALE GENOMIC DNA]</scope>
    <source>
        <strain evidence="9 10">UBMA197</strain>
    </source>
</reference>
<feature type="transmembrane region" description="Helical" evidence="7">
    <location>
        <begin position="12"/>
        <end position="33"/>
    </location>
</feature>
<dbReference type="PROSITE" id="PS50928">
    <property type="entry name" value="ABC_TM1"/>
    <property type="match status" value="1"/>
</dbReference>
<dbReference type="GO" id="GO:0055085">
    <property type="term" value="P:transmembrane transport"/>
    <property type="evidence" value="ECO:0007669"/>
    <property type="project" value="InterPro"/>
</dbReference>
<evidence type="ECO:0000313" key="9">
    <source>
        <dbReference type="EMBL" id="OSJ26578.1"/>
    </source>
</evidence>
<evidence type="ECO:0000256" key="7">
    <source>
        <dbReference type="RuleBase" id="RU363032"/>
    </source>
</evidence>
<feature type="transmembrane region" description="Helical" evidence="7">
    <location>
        <begin position="110"/>
        <end position="130"/>
    </location>
</feature>
<comment type="caution">
    <text evidence="9">The sequence shown here is derived from an EMBL/GenBank/DDBJ whole genome shotgun (WGS) entry which is preliminary data.</text>
</comment>
<feature type="transmembrane region" description="Helical" evidence="7">
    <location>
        <begin position="176"/>
        <end position="195"/>
    </location>
</feature>
<evidence type="ECO:0000256" key="6">
    <source>
        <dbReference type="ARBA" id="ARBA00023136"/>
    </source>
</evidence>
<dbReference type="InterPro" id="IPR035906">
    <property type="entry name" value="MetI-like_sf"/>
</dbReference>